<protein>
    <submittedName>
        <fullName evidence="1">Uncharacterized protein</fullName>
    </submittedName>
</protein>
<evidence type="ECO:0000313" key="1">
    <source>
        <dbReference type="EMBL" id="CAB4124316.1"/>
    </source>
</evidence>
<dbReference type="EMBL" id="LR796178">
    <property type="protein sequence ID" value="CAB4124316.1"/>
    <property type="molecule type" value="Genomic_DNA"/>
</dbReference>
<name>A0A6J5KSV3_9CAUD</name>
<accession>A0A6J5KSV3</accession>
<proteinExistence type="predicted"/>
<gene>
    <name evidence="1" type="ORF">UFOVP49_154</name>
</gene>
<reference evidence="1" key="1">
    <citation type="submission" date="2020-04" db="EMBL/GenBank/DDBJ databases">
        <authorList>
            <person name="Chiriac C."/>
            <person name="Salcher M."/>
            <person name="Ghai R."/>
            <person name="Kavagutti S V."/>
        </authorList>
    </citation>
    <scope>NUCLEOTIDE SEQUENCE</scope>
</reference>
<sequence>MSRLNACIYSFFMDNIDMKTVQLQKEVVEKYNKNKYPHYILQVDCPPGIAMDYFWALNGNVPANMVQYGVKQQLDHDIVFFLDIDAVPLCDDAIDYYINAAAEGKVVGNAQRSNHIENNQHVFAAPSAVALSRETFIKMGMPSAYPNDRGDVSEEYTFCAEERDIKVDILMPLRYDKAPERYEWEKNQPPYWALADGMPVYGIGTTYGKDNKELVYHNFQIRIPGQQERFWEKCESLLNN</sequence>
<organism evidence="1">
    <name type="scientific">uncultured Caudovirales phage</name>
    <dbReference type="NCBI Taxonomy" id="2100421"/>
    <lineage>
        <taxon>Viruses</taxon>
        <taxon>Duplodnaviria</taxon>
        <taxon>Heunggongvirae</taxon>
        <taxon>Uroviricota</taxon>
        <taxon>Caudoviricetes</taxon>
        <taxon>Peduoviridae</taxon>
        <taxon>Maltschvirus</taxon>
        <taxon>Maltschvirus maltsch</taxon>
    </lineage>
</organism>